<dbReference type="PIRSF" id="PIRSF016578">
    <property type="entry name" value="HsaA"/>
    <property type="match status" value="1"/>
</dbReference>
<protein>
    <recommendedName>
        <fullName evidence="7">Acyl-CoA dehydrogenase</fullName>
    </recommendedName>
</protein>
<dbReference type="InterPro" id="IPR046373">
    <property type="entry name" value="Acyl-CoA_Oxase/DH_mid-dom_sf"/>
</dbReference>
<proteinExistence type="inferred from homology"/>
<dbReference type="GO" id="GO:0033539">
    <property type="term" value="P:fatty acid beta-oxidation using acyl-CoA dehydrogenase"/>
    <property type="evidence" value="ECO:0007669"/>
    <property type="project" value="TreeGrafter"/>
</dbReference>
<evidence type="ECO:0000313" key="5">
    <source>
        <dbReference type="EMBL" id="MCF1592565.1"/>
    </source>
</evidence>
<dbReference type="AlphaFoldDB" id="A0A9X1PU48"/>
<dbReference type="SUPFAM" id="SSF47203">
    <property type="entry name" value="Acyl-CoA dehydrogenase C-terminal domain-like"/>
    <property type="match status" value="1"/>
</dbReference>
<dbReference type="Gene3D" id="2.40.110.10">
    <property type="entry name" value="Butyryl-CoA Dehydrogenase, subunit A, domain 2"/>
    <property type="match status" value="1"/>
</dbReference>
<dbReference type="InterPro" id="IPR013786">
    <property type="entry name" value="AcylCoA_DH/ox_N"/>
</dbReference>
<gene>
    <name evidence="5" type="ORF">L0P92_03140</name>
</gene>
<dbReference type="GO" id="GO:0016712">
    <property type="term" value="F:oxidoreductase activity, acting on paired donors, with incorporation or reduction of molecular oxygen, reduced flavin or flavoprotein as one donor, and incorporation of one atom of oxygen"/>
    <property type="evidence" value="ECO:0007669"/>
    <property type="project" value="TreeGrafter"/>
</dbReference>
<dbReference type="InterPro" id="IPR036250">
    <property type="entry name" value="AcylCo_DH-like_C"/>
</dbReference>
<accession>A0A9X1PU48</accession>
<keyword evidence="6" id="KW-1185">Reference proteome</keyword>
<evidence type="ECO:0000259" key="4">
    <source>
        <dbReference type="Pfam" id="PF08028"/>
    </source>
</evidence>
<dbReference type="SUPFAM" id="SSF56645">
    <property type="entry name" value="Acyl-CoA dehydrogenase NM domain-like"/>
    <property type="match status" value="1"/>
</dbReference>
<dbReference type="InterPro" id="IPR009100">
    <property type="entry name" value="AcylCoA_DH/oxidase_NM_dom_sf"/>
</dbReference>
<evidence type="ECO:0000256" key="1">
    <source>
        <dbReference type="ARBA" id="ARBA00023002"/>
    </source>
</evidence>
<evidence type="ECO:0000256" key="2">
    <source>
        <dbReference type="ARBA" id="ARBA00049661"/>
    </source>
</evidence>
<name>A0A9X1PU48_STRM4</name>
<feature type="domain" description="Acyl-CoA dehydrogenase C-terminal" evidence="4">
    <location>
        <begin position="261"/>
        <end position="385"/>
    </location>
</feature>
<keyword evidence="1" id="KW-0560">Oxidoreductase</keyword>
<dbReference type="Pfam" id="PF02771">
    <property type="entry name" value="Acyl-CoA_dh_N"/>
    <property type="match status" value="1"/>
</dbReference>
<dbReference type="InterPro" id="IPR013107">
    <property type="entry name" value="Acyl-CoA_DH_C"/>
</dbReference>
<evidence type="ECO:0008006" key="7">
    <source>
        <dbReference type="Google" id="ProtNLM"/>
    </source>
</evidence>
<dbReference type="InterPro" id="IPR037069">
    <property type="entry name" value="AcylCoA_DH/ox_N_sf"/>
</dbReference>
<reference evidence="5" key="1">
    <citation type="submission" date="2022-01" db="EMBL/GenBank/DDBJ databases">
        <title>Draft Genome Sequences of Seven Type Strains of the Genus Streptomyces.</title>
        <authorList>
            <person name="Aziz S."/>
            <person name="Coretto E."/>
            <person name="Chronakova A."/>
            <person name="Sproer C."/>
            <person name="Huber K."/>
            <person name="Nouioui I."/>
            <person name="Gross H."/>
        </authorList>
    </citation>
    <scope>NUCLEOTIDE SEQUENCE</scope>
    <source>
        <strain evidence="5">DSM 103493</strain>
    </source>
</reference>
<comment type="caution">
    <text evidence="5">The sequence shown here is derived from an EMBL/GenBank/DDBJ whole genome shotgun (WGS) entry which is preliminary data.</text>
</comment>
<dbReference type="Gene3D" id="1.20.140.10">
    <property type="entry name" value="Butyryl-CoA Dehydrogenase, subunit A, domain 3"/>
    <property type="match status" value="1"/>
</dbReference>
<dbReference type="Gene3D" id="1.10.540.10">
    <property type="entry name" value="Acyl-CoA dehydrogenase/oxidase, N-terminal domain"/>
    <property type="match status" value="1"/>
</dbReference>
<dbReference type="Proteomes" id="UP001139384">
    <property type="component" value="Unassembled WGS sequence"/>
</dbReference>
<evidence type="ECO:0000259" key="3">
    <source>
        <dbReference type="Pfam" id="PF02771"/>
    </source>
</evidence>
<dbReference type="GO" id="GO:0050660">
    <property type="term" value="F:flavin adenine dinucleotide binding"/>
    <property type="evidence" value="ECO:0007669"/>
    <property type="project" value="InterPro"/>
</dbReference>
<evidence type="ECO:0000313" key="6">
    <source>
        <dbReference type="Proteomes" id="UP001139384"/>
    </source>
</evidence>
<dbReference type="InterPro" id="IPR050741">
    <property type="entry name" value="Acyl-CoA_dehydrogenase"/>
</dbReference>
<dbReference type="EMBL" id="JAKEIP010000006">
    <property type="protein sequence ID" value="MCF1592565.1"/>
    <property type="molecule type" value="Genomic_DNA"/>
</dbReference>
<comment type="similarity">
    <text evidence="2">Belongs to the HpaH/HsaA monooxygenase family.</text>
</comment>
<dbReference type="GO" id="GO:0003995">
    <property type="term" value="F:acyl-CoA dehydrogenase activity"/>
    <property type="evidence" value="ECO:0007669"/>
    <property type="project" value="TreeGrafter"/>
</dbReference>
<organism evidence="5 6">
    <name type="scientific">Streptomyces muensis</name>
    <dbReference type="NCBI Taxonomy" id="1077944"/>
    <lineage>
        <taxon>Bacteria</taxon>
        <taxon>Bacillati</taxon>
        <taxon>Actinomycetota</taxon>
        <taxon>Actinomycetes</taxon>
        <taxon>Kitasatosporales</taxon>
        <taxon>Streptomycetaceae</taxon>
        <taxon>Streptomyces</taxon>
    </lineage>
</organism>
<dbReference type="PANTHER" id="PTHR48083">
    <property type="entry name" value="MEDIUM-CHAIN SPECIFIC ACYL-COA DEHYDROGENASE, MITOCHONDRIAL-RELATED"/>
    <property type="match status" value="1"/>
</dbReference>
<dbReference type="RefSeq" id="WP_234760875.1">
    <property type="nucleotide sequence ID" value="NZ_JAKEIP010000006.1"/>
</dbReference>
<dbReference type="Pfam" id="PF08028">
    <property type="entry name" value="Acyl-CoA_dh_2"/>
    <property type="match status" value="1"/>
</dbReference>
<feature type="domain" description="Acyl-CoA dehydrogenase/oxidase N-terminal" evidence="3">
    <location>
        <begin position="37"/>
        <end position="105"/>
    </location>
</feature>
<dbReference type="PANTHER" id="PTHR48083:SF19">
    <property type="entry name" value="FLAVIN-DEPENDENT MONOOXYGENASE, OXYGENASE SUBUNIT HSAA"/>
    <property type="match status" value="1"/>
</dbReference>
<dbReference type="GO" id="GO:0005737">
    <property type="term" value="C:cytoplasm"/>
    <property type="evidence" value="ECO:0007669"/>
    <property type="project" value="TreeGrafter"/>
</dbReference>
<sequence length="412" mass="45063">MTALDETPPQTRDVEGYDDSRLPQLLEEARKLRPLLREQAARAEELRTLTPEVETALRRLDMFSLTTPRRWGGAGLSNRAYVEFQMELGQGDLAAAWVVQILNSTTWIGSIAPDSLQETLFAEGPTIICGAYNPPGIGTKVDGGYRLTGRFPYSSGSRLAKWAQCGFVHMGEEGKPVTPGMNFAYVPMEQVTVEDSWYMVGMQATGSDTTVVDSVFVPDHMVVPADRPFGFPDPHKRNFGEASDRQPLIPSIRATGMGLLVGGALAMLELVEVNAQEKPLVTTFFATKAESQVVVHDLGKVAAQLDSARLLALHAAEEVDTYAAEGRPWTPSDSARNKAACSQVVDLVHDSVERLMFIAGSSAFSTANPLSRFWKDIHVALRHIQNIPSLGYEIYGRDRLGIDPNIAPVGTY</sequence>